<comment type="catalytic activity">
    <reaction evidence="15">
        <text>1-hexadecanoyl-2-(9Z,12Z-octadecadienoyl)-sn-glycero-3-phosphoethanolamine + H2O = 1-hexadecanoyl-sn-glycero-3-phosphoethanolamine + (9Z,12Z)-octadecadienoate + H(+)</text>
        <dbReference type="Rhea" id="RHEA:40815"/>
        <dbReference type="ChEBI" id="CHEBI:15377"/>
        <dbReference type="ChEBI" id="CHEBI:15378"/>
        <dbReference type="ChEBI" id="CHEBI:30245"/>
        <dbReference type="ChEBI" id="CHEBI:73004"/>
        <dbReference type="ChEBI" id="CHEBI:73008"/>
    </reaction>
    <physiologicalReaction direction="left-to-right" evidence="15">
        <dbReference type="Rhea" id="RHEA:40816"/>
    </physiologicalReaction>
</comment>
<evidence type="ECO:0000256" key="2">
    <source>
        <dbReference type="ARBA" id="ARBA00013278"/>
    </source>
</evidence>
<feature type="binding site" evidence="17">
    <location>
        <position position="70"/>
    </location>
    <ligand>
        <name>Ca(2+)</name>
        <dbReference type="ChEBI" id="CHEBI:29108"/>
    </ligand>
</feature>
<dbReference type="GO" id="GO:0005102">
    <property type="term" value="F:signaling receptor binding"/>
    <property type="evidence" value="ECO:0007669"/>
    <property type="project" value="UniProtKB-ARBA"/>
</dbReference>
<comment type="subcellular location">
    <subcellularLocation>
        <location evidence="1 20">Secreted</location>
    </subcellularLocation>
</comment>
<dbReference type="CTD" id="5319"/>
<dbReference type="InterPro" id="IPR016090">
    <property type="entry name" value="PLA2-like_dom"/>
</dbReference>
<feature type="domain" description="Phospholipase A2-like central" evidence="21">
    <location>
        <begin position="22"/>
        <end position="145"/>
    </location>
</feature>
<dbReference type="OrthoDB" id="5841574at2759"/>
<evidence type="ECO:0000256" key="4">
    <source>
        <dbReference type="ARBA" id="ARBA00022723"/>
    </source>
</evidence>
<evidence type="ECO:0000256" key="9">
    <source>
        <dbReference type="ARBA" id="ARBA00047535"/>
    </source>
</evidence>
<evidence type="ECO:0000259" key="21">
    <source>
        <dbReference type="SMART" id="SM00085"/>
    </source>
</evidence>
<dbReference type="FunCoup" id="A0A6P8QTT8">
    <property type="interactions" value="448"/>
</dbReference>
<dbReference type="InterPro" id="IPR033113">
    <property type="entry name" value="PLA2_histidine"/>
</dbReference>
<evidence type="ECO:0000256" key="13">
    <source>
        <dbReference type="ARBA" id="ARBA00048373"/>
    </source>
</evidence>
<organism evidence="22 23">
    <name type="scientific">Geotrypetes seraphini</name>
    <name type="common">Gaboon caecilian</name>
    <name type="synonym">Caecilia seraphini</name>
    <dbReference type="NCBI Taxonomy" id="260995"/>
    <lineage>
        <taxon>Eukaryota</taxon>
        <taxon>Metazoa</taxon>
        <taxon>Chordata</taxon>
        <taxon>Craniata</taxon>
        <taxon>Vertebrata</taxon>
        <taxon>Euteleostomi</taxon>
        <taxon>Amphibia</taxon>
        <taxon>Gymnophiona</taxon>
        <taxon>Geotrypetes</taxon>
    </lineage>
</organism>
<dbReference type="AlphaFoldDB" id="A0A6P8QTT8"/>
<gene>
    <name evidence="23" type="primary">PLA2G1B</name>
</gene>
<feature type="signal peptide" evidence="20">
    <location>
        <begin position="1"/>
        <end position="17"/>
    </location>
</feature>
<evidence type="ECO:0000256" key="3">
    <source>
        <dbReference type="ARBA" id="ARBA00022525"/>
    </source>
</evidence>
<evidence type="ECO:0000256" key="5">
    <source>
        <dbReference type="ARBA" id="ARBA00022801"/>
    </source>
</evidence>
<evidence type="ECO:0000256" key="1">
    <source>
        <dbReference type="ARBA" id="ARBA00004613"/>
    </source>
</evidence>
<dbReference type="GO" id="GO:0005543">
    <property type="term" value="F:phospholipid binding"/>
    <property type="evidence" value="ECO:0007669"/>
    <property type="project" value="TreeGrafter"/>
</dbReference>
<dbReference type="Gene3D" id="1.20.90.10">
    <property type="entry name" value="Phospholipase A2 domain"/>
    <property type="match status" value="1"/>
</dbReference>
<evidence type="ECO:0000256" key="7">
    <source>
        <dbReference type="ARBA" id="ARBA00023098"/>
    </source>
</evidence>
<reference evidence="23" key="1">
    <citation type="submission" date="2025-08" db="UniProtKB">
        <authorList>
            <consortium name="RefSeq"/>
        </authorList>
    </citation>
    <scope>IDENTIFICATION</scope>
</reference>
<evidence type="ECO:0000256" key="12">
    <source>
        <dbReference type="ARBA" id="ARBA00048227"/>
    </source>
</evidence>
<dbReference type="InterPro" id="IPR001211">
    <property type="entry name" value="PLA2"/>
</dbReference>
<comment type="catalytic activity">
    <reaction evidence="11">
        <text>N-hexadecanoyl-1,2-di-(9Z-octadecenoyl)-sn-glycero-3-phosphoethanolamine + H2O = N-hexadecanoyl-1-(9Z-octadecenoyl)-sn-glycero-3-phosphoethanolamine + (9Z)-octadecenoate + H(+)</text>
        <dbReference type="Rhea" id="RHEA:45424"/>
        <dbReference type="ChEBI" id="CHEBI:15377"/>
        <dbReference type="ChEBI" id="CHEBI:15378"/>
        <dbReference type="ChEBI" id="CHEBI:30823"/>
        <dbReference type="ChEBI" id="CHEBI:78097"/>
        <dbReference type="ChEBI" id="CHEBI:85217"/>
    </reaction>
    <physiologicalReaction direction="left-to-right" evidence="11">
        <dbReference type="Rhea" id="RHEA:45425"/>
    </physiologicalReaction>
</comment>
<dbReference type="GO" id="GO:0047498">
    <property type="term" value="F:calcium-dependent phospholipase A2 activity"/>
    <property type="evidence" value="ECO:0007669"/>
    <property type="project" value="TreeGrafter"/>
</dbReference>
<comment type="catalytic activity">
    <reaction evidence="9">
        <text>N,1-dihexadecanoyl-2-(9Z,12Z-octadecadienoyl)-sn-glycero-3-phosphoethanolamine + H2O = N,1-dihexadecanoyl-sn-glycero-3-phosphoethanolamine + (9Z,12Z)-octadecadienoate + H(+)</text>
        <dbReference type="Rhea" id="RHEA:56424"/>
        <dbReference type="ChEBI" id="CHEBI:15377"/>
        <dbReference type="ChEBI" id="CHEBI:15378"/>
        <dbReference type="ChEBI" id="CHEBI:30245"/>
        <dbReference type="ChEBI" id="CHEBI:85334"/>
        <dbReference type="ChEBI" id="CHEBI:85335"/>
    </reaction>
    <physiologicalReaction direction="left-to-right" evidence="9">
        <dbReference type="Rhea" id="RHEA:56425"/>
    </physiologicalReaction>
</comment>
<evidence type="ECO:0000256" key="11">
    <source>
        <dbReference type="ARBA" id="ARBA00048221"/>
    </source>
</evidence>
<feature type="active site" evidence="16">
    <location>
        <position position="120"/>
    </location>
</feature>
<dbReference type="InParanoid" id="A0A6P8QTT8"/>
<evidence type="ECO:0000256" key="8">
    <source>
        <dbReference type="ARBA" id="ARBA00023157"/>
    </source>
</evidence>
<keyword evidence="7 20" id="KW-0443">Lipid metabolism</keyword>
<dbReference type="GO" id="GO:0005576">
    <property type="term" value="C:extracellular region"/>
    <property type="evidence" value="ECO:0007669"/>
    <property type="project" value="UniProtKB-SubCell"/>
</dbReference>
<feature type="binding site" evidence="17">
    <location>
        <position position="53"/>
    </location>
    <ligand>
        <name>Ca(2+)</name>
        <dbReference type="ChEBI" id="CHEBI:29108"/>
    </ligand>
</feature>
<dbReference type="RefSeq" id="XP_033799320.1">
    <property type="nucleotide sequence ID" value="XM_033943429.1"/>
</dbReference>
<dbReference type="InterPro" id="IPR036444">
    <property type="entry name" value="PLipase_A2_dom_sf"/>
</dbReference>
<dbReference type="GO" id="GO:0006644">
    <property type="term" value="P:phospholipid metabolic process"/>
    <property type="evidence" value="ECO:0007669"/>
    <property type="project" value="InterPro"/>
</dbReference>
<dbReference type="SUPFAM" id="SSF48619">
    <property type="entry name" value="Phospholipase A2, PLA2"/>
    <property type="match status" value="1"/>
</dbReference>
<keyword evidence="6 17" id="KW-0106">Calcium</keyword>
<proteinExistence type="inferred from homology"/>
<keyword evidence="4 17" id="KW-0479">Metal-binding</keyword>
<dbReference type="PANTHER" id="PTHR11716">
    <property type="entry name" value="PHOSPHOLIPASE A2 FAMILY MEMBER"/>
    <property type="match status" value="1"/>
</dbReference>
<evidence type="ECO:0000256" key="17">
    <source>
        <dbReference type="PIRSR" id="PIRSR601211-2"/>
    </source>
</evidence>
<evidence type="ECO:0000313" key="23">
    <source>
        <dbReference type="RefSeq" id="XP_033799320.1"/>
    </source>
</evidence>
<evidence type="ECO:0000256" key="19">
    <source>
        <dbReference type="RuleBase" id="RU003654"/>
    </source>
</evidence>
<comment type="catalytic activity">
    <reaction evidence="12">
        <text>1,2-dihexadecanoyl-sn-glycero-3-phosphocholine + H2O = 1-hexadecanoyl-sn-glycero-3-phosphocholine + hexadecanoate + H(+)</text>
        <dbReference type="Rhea" id="RHEA:41223"/>
        <dbReference type="ChEBI" id="CHEBI:7896"/>
        <dbReference type="ChEBI" id="CHEBI:15377"/>
        <dbReference type="ChEBI" id="CHEBI:15378"/>
        <dbReference type="ChEBI" id="CHEBI:72998"/>
        <dbReference type="ChEBI" id="CHEBI:72999"/>
    </reaction>
    <physiologicalReaction direction="left-to-right" evidence="12">
        <dbReference type="Rhea" id="RHEA:41224"/>
    </physiologicalReaction>
</comment>
<sequence>MFQLLLVFFLAVSTIDAAPSKALWQFWNVIKCAVPNSDPIKDYNGYGCYCGFGGQGNPKDELDKCCQDHDHCYSSAKEIENCSKLIHNPYTEVYSYTCSGTTLTCESNNSPCAMQVCECDRQAAICFSKAPYNEEYRGYDNKKCQ</sequence>
<feature type="chain" id="PRO_5028513373" description="Phospholipase A2" evidence="20">
    <location>
        <begin position="18"/>
        <end position="145"/>
    </location>
</feature>
<dbReference type="SMART" id="SM00085">
    <property type="entry name" value="PA2c"/>
    <property type="match status" value="1"/>
</dbReference>
<comment type="catalytic activity">
    <reaction evidence="14">
        <text>1-hexadecanoyl-2-(9Z-octadecenoyl)-sn-glycero-3-phosphocholine + H2O = 1-hexadecanoyl-sn-glycero-3-phosphocholine + (9Z)-octadecenoate + H(+)</text>
        <dbReference type="Rhea" id="RHEA:38779"/>
        <dbReference type="ChEBI" id="CHEBI:15377"/>
        <dbReference type="ChEBI" id="CHEBI:15378"/>
        <dbReference type="ChEBI" id="CHEBI:30823"/>
        <dbReference type="ChEBI" id="CHEBI:72998"/>
        <dbReference type="ChEBI" id="CHEBI:73001"/>
    </reaction>
    <physiologicalReaction direction="left-to-right" evidence="14">
        <dbReference type="Rhea" id="RHEA:38780"/>
    </physiologicalReaction>
</comment>
<dbReference type="Pfam" id="PF00068">
    <property type="entry name" value="Phospholip_A2_1"/>
    <property type="match status" value="1"/>
</dbReference>
<evidence type="ECO:0000256" key="6">
    <source>
        <dbReference type="ARBA" id="ARBA00022837"/>
    </source>
</evidence>
<dbReference type="InterPro" id="IPR033112">
    <property type="entry name" value="PLA2_Asp_AS"/>
</dbReference>
<feature type="active site" evidence="16">
    <location>
        <position position="69"/>
    </location>
</feature>
<dbReference type="PROSITE" id="PS00119">
    <property type="entry name" value="PA2_ASP"/>
    <property type="match status" value="1"/>
</dbReference>
<dbReference type="KEGG" id="gsh:117359943"/>
<dbReference type="Proteomes" id="UP000515159">
    <property type="component" value="Chromosome 4"/>
</dbReference>
<dbReference type="PRINTS" id="PR00389">
    <property type="entry name" value="PHPHLIPASEA2"/>
</dbReference>
<keyword evidence="8 18" id="KW-1015">Disulfide bond</keyword>
<keyword evidence="22" id="KW-1185">Reference proteome</keyword>
<comment type="catalytic activity">
    <reaction evidence="10">
        <text>1-hexadecanoyl-2-(9Z-octadecenoyl)-sn-glycero-3-phospho-(1'-sn-glycerol) + H2O = 1-hexadecanoyl-sn-glycero-3-phospho-(1'-sn-glycerol) + (9Z)-octadecenoate + H(+)</text>
        <dbReference type="Rhea" id="RHEA:40919"/>
        <dbReference type="ChEBI" id="CHEBI:15377"/>
        <dbReference type="ChEBI" id="CHEBI:15378"/>
        <dbReference type="ChEBI" id="CHEBI:30823"/>
        <dbReference type="ChEBI" id="CHEBI:72841"/>
        <dbReference type="ChEBI" id="CHEBI:75158"/>
    </reaction>
    <physiologicalReaction direction="left-to-right" evidence="10">
        <dbReference type="Rhea" id="RHEA:40920"/>
    </physiologicalReaction>
</comment>
<dbReference type="GO" id="GO:0050482">
    <property type="term" value="P:arachidonate secretion"/>
    <property type="evidence" value="ECO:0007669"/>
    <property type="project" value="InterPro"/>
</dbReference>
<evidence type="ECO:0000256" key="14">
    <source>
        <dbReference type="ARBA" id="ARBA00048699"/>
    </source>
</evidence>
<dbReference type="PANTHER" id="PTHR11716:SF94">
    <property type="entry name" value="PHOSPHOLIPASE A2"/>
    <property type="match status" value="1"/>
</dbReference>
<dbReference type="GeneID" id="117359943"/>
<protein>
    <recommendedName>
        <fullName evidence="2 20">Phospholipase A2</fullName>
        <ecNumber evidence="2 20">3.1.1.4</ecNumber>
    </recommendedName>
</protein>
<dbReference type="GO" id="GO:0016042">
    <property type="term" value="P:lipid catabolic process"/>
    <property type="evidence" value="ECO:0007669"/>
    <property type="project" value="InterPro"/>
</dbReference>
<dbReference type="PROSITE" id="PS00118">
    <property type="entry name" value="PA2_HIS"/>
    <property type="match status" value="1"/>
</dbReference>
<dbReference type="GO" id="GO:0005509">
    <property type="term" value="F:calcium ion binding"/>
    <property type="evidence" value="ECO:0007669"/>
    <property type="project" value="InterPro"/>
</dbReference>
<dbReference type="EC" id="3.1.1.4" evidence="2 20"/>
<feature type="disulfide bond" evidence="18">
    <location>
        <begin position="82"/>
        <end position="112"/>
    </location>
</feature>
<feature type="binding site" evidence="17">
    <location>
        <position position="51"/>
    </location>
    <ligand>
        <name>Ca(2+)</name>
        <dbReference type="ChEBI" id="CHEBI:29108"/>
    </ligand>
</feature>
<dbReference type="CDD" id="cd00125">
    <property type="entry name" value="PLA2c"/>
    <property type="match status" value="1"/>
</dbReference>
<dbReference type="FunFam" id="1.20.90.10:FF:000011">
    <property type="entry name" value="Phospholipase A(2)"/>
    <property type="match status" value="1"/>
</dbReference>
<evidence type="ECO:0000256" key="20">
    <source>
        <dbReference type="RuleBase" id="RU361236"/>
    </source>
</evidence>
<accession>A0A6P8QTT8</accession>
<comment type="similarity">
    <text evidence="19">Belongs to the phospholipase A2 family.</text>
</comment>
<evidence type="ECO:0000256" key="15">
    <source>
        <dbReference type="ARBA" id="ARBA00049039"/>
    </source>
</evidence>
<feature type="disulfide bond" evidence="18">
    <location>
        <begin position="50"/>
        <end position="66"/>
    </location>
</feature>
<keyword evidence="20" id="KW-0732">Signal</keyword>
<comment type="catalytic activity">
    <reaction evidence="20">
        <text>a 1,2-diacyl-sn-glycero-3-phosphocholine + H2O = a 1-acyl-sn-glycero-3-phosphocholine + a fatty acid + H(+)</text>
        <dbReference type="Rhea" id="RHEA:15801"/>
        <dbReference type="ChEBI" id="CHEBI:15377"/>
        <dbReference type="ChEBI" id="CHEBI:15378"/>
        <dbReference type="ChEBI" id="CHEBI:28868"/>
        <dbReference type="ChEBI" id="CHEBI:57643"/>
        <dbReference type="ChEBI" id="CHEBI:58168"/>
        <dbReference type="EC" id="3.1.1.4"/>
    </reaction>
</comment>
<evidence type="ECO:0000313" key="22">
    <source>
        <dbReference type="Proteomes" id="UP000515159"/>
    </source>
</evidence>
<feature type="disulfide bond" evidence="18">
    <location>
        <begin position="65"/>
        <end position="126"/>
    </location>
</feature>
<keyword evidence="3 20" id="KW-0964">Secreted</keyword>
<name>A0A6P8QTT8_GEOSA</name>
<feature type="disulfide bond" evidence="18">
    <location>
        <begin position="72"/>
        <end position="119"/>
    </location>
</feature>
<feature type="disulfide bond" evidence="18">
    <location>
        <begin position="105"/>
        <end position="117"/>
    </location>
</feature>
<evidence type="ECO:0000256" key="10">
    <source>
        <dbReference type="ARBA" id="ARBA00048015"/>
    </source>
</evidence>
<evidence type="ECO:0000256" key="18">
    <source>
        <dbReference type="PIRSR" id="PIRSR601211-3"/>
    </source>
</evidence>
<comment type="catalytic activity">
    <reaction evidence="13">
        <text>1-hexadecanoyl-2-(5Z,8Z,11Z,14Z-eicosatetraenoyl)-sn-glycero-3-phosphocholine + H2O = 1-hexadecanoyl-sn-glycero-3-phosphocholine + (5Z,8Z,11Z,14Z)-eicosatetraenoate + H(+)</text>
        <dbReference type="Rhea" id="RHEA:40427"/>
        <dbReference type="ChEBI" id="CHEBI:15377"/>
        <dbReference type="ChEBI" id="CHEBI:15378"/>
        <dbReference type="ChEBI" id="CHEBI:32395"/>
        <dbReference type="ChEBI" id="CHEBI:72998"/>
        <dbReference type="ChEBI" id="CHEBI:73003"/>
    </reaction>
    <physiologicalReaction direction="left-to-right" evidence="13">
        <dbReference type="Rhea" id="RHEA:40428"/>
    </physiologicalReaction>
</comment>
<keyword evidence="5 20" id="KW-0378">Hydrolase</keyword>
<comment type="cofactor">
    <cofactor evidence="17">
        <name>Ca(2+)</name>
        <dbReference type="ChEBI" id="CHEBI:29108"/>
    </cofactor>
    <text evidence="17">Binds 1 Ca(2+) ion per subunit.</text>
</comment>
<feature type="binding site" evidence="17">
    <location>
        <position position="49"/>
    </location>
    <ligand>
        <name>Ca(2+)</name>
        <dbReference type="ChEBI" id="CHEBI:29108"/>
    </ligand>
</feature>
<evidence type="ECO:0000256" key="16">
    <source>
        <dbReference type="PIRSR" id="PIRSR601211-1"/>
    </source>
</evidence>